<keyword evidence="3" id="KW-1185">Reference proteome</keyword>
<accession>A0A9X2CVA8</accession>
<keyword evidence="1" id="KW-1133">Transmembrane helix</keyword>
<evidence type="ECO:0000313" key="2">
    <source>
        <dbReference type="EMBL" id="MCL7748893.1"/>
    </source>
</evidence>
<dbReference type="Proteomes" id="UP001139150">
    <property type="component" value="Unassembled WGS sequence"/>
</dbReference>
<gene>
    <name evidence="2" type="ORF">MF646_17385</name>
</gene>
<evidence type="ECO:0000256" key="1">
    <source>
        <dbReference type="SAM" id="Phobius"/>
    </source>
</evidence>
<comment type="caution">
    <text evidence="2">The sequence shown here is derived from an EMBL/GenBank/DDBJ whole genome shotgun (WGS) entry which is preliminary data.</text>
</comment>
<dbReference type="EMBL" id="JAKRYL010000021">
    <property type="protein sequence ID" value="MCL7748893.1"/>
    <property type="molecule type" value="Genomic_DNA"/>
</dbReference>
<dbReference type="RefSeq" id="WP_250097780.1">
    <property type="nucleotide sequence ID" value="NZ_JAKRYL010000021.1"/>
</dbReference>
<keyword evidence="1" id="KW-0472">Membrane</keyword>
<reference evidence="2" key="1">
    <citation type="submission" date="2022-02" db="EMBL/GenBank/DDBJ databases">
        <title>Halalkalibacter sp. nov. isolated from Lonar Lake, India.</title>
        <authorList>
            <person name="Joshi A."/>
            <person name="Thite S."/>
            <person name="Lodha T."/>
        </authorList>
    </citation>
    <scope>NUCLEOTIDE SEQUENCE</scope>
    <source>
        <strain evidence="2">MEB205</strain>
    </source>
</reference>
<organism evidence="2 3">
    <name type="scientific">Halalkalibacter alkaliphilus</name>
    <dbReference type="NCBI Taxonomy" id="2917993"/>
    <lineage>
        <taxon>Bacteria</taxon>
        <taxon>Bacillati</taxon>
        <taxon>Bacillota</taxon>
        <taxon>Bacilli</taxon>
        <taxon>Bacillales</taxon>
        <taxon>Bacillaceae</taxon>
        <taxon>Halalkalibacter</taxon>
    </lineage>
</organism>
<feature type="transmembrane region" description="Helical" evidence="1">
    <location>
        <begin position="35"/>
        <end position="52"/>
    </location>
</feature>
<dbReference type="AlphaFoldDB" id="A0A9X2CVA8"/>
<protein>
    <submittedName>
        <fullName evidence="2">Uncharacterized protein</fullName>
    </submittedName>
</protein>
<proteinExistence type="predicted"/>
<name>A0A9X2CVA8_9BACI</name>
<evidence type="ECO:0000313" key="3">
    <source>
        <dbReference type="Proteomes" id="UP001139150"/>
    </source>
</evidence>
<keyword evidence="1" id="KW-0812">Transmembrane</keyword>
<sequence>MTYHAKEPKFLWILLFILTITYAYALEETLWTNVAYGVSFIFFAALTMSYRLDVLEDKIIHIVHVFGFAIRKRTIEADEVAKLTTIHLGERTIILLHLKKGLRLKLQRFSPKGLETELLEFAKKHHIKVEHTNPSQENKRSN</sequence>